<reference evidence="2 3" key="1">
    <citation type="submission" date="2018-06" db="EMBL/GenBank/DDBJ databases">
        <title>Genomic Encyclopedia of Archaeal and Bacterial Type Strains, Phase II (KMG-II): from individual species to whole genera.</title>
        <authorList>
            <person name="Goeker M."/>
        </authorList>
    </citation>
    <scope>NUCLEOTIDE SEQUENCE [LARGE SCALE GENOMIC DNA]</scope>
    <source>
        <strain evidence="2 3">DSM 24525</strain>
    </source>
</reference>
<dbReference type="AlphaFoldDB" id="A0A2W7JBD8"/>
<name>A0A2W7JBD8_9PROT</name>
<dbReference type="InterPro" id="IPR025641">
    <property type="entry name" value="DUF4340"/>
</dbReference>
<evidence type="ECO:0000313" key="2">
    <source>
        <dbReference type="EMBL" id="PZW48991.1"/>
    </source>
</evidence>
<dbReference type="Proteomes" id="UP000249688">
    <property type="component" value="Unassembled WGS sequence"/>
</dbReference>
<organism evidence="2 3">
    <name type="scientific">Humitalea rosea</name>
    <dbReference type="NCBI Taxonomy" id="990373"/>
    <lineage>
        <taxon>Bacteria</taxon>
        <taxon>Pseudomonadati</taxon>
        <taxon>Pseudomonadota</taxon>
        <taxon>Alphaproteobacteria</taxon>
        <taxon>Acetobacterales</taxon>
        <taxon>Roseomonadaceae</taxon>
        <taxon>Humitalea</taxon>
    </lineage>
</organism>
<proteinExistence type="predicted"/>
<feature type="domain" description="DUF4340" evidence="1">
    <location>
        <begin position="70"/>
        <end position="257"/>
    </location>
</feature>
<sequence length="351" mass="37541">MQRRTLLVLGGTAAVTGLAALVLTPGAPPPPPGPTLAFPGLAPKLAGVMRIEIRRGDSTLAIARLGTDRWVLPEKGNYPARGEKVREILVGLTELRLTEPRTANAELLSRLGVEDPAAPGATSQLLRLLDGTGGVIAELVLGRRRMRTQGGLAGAQVPETIYVRRPGEAQAWLAEGRLPVDSDLNLWIDRDIANLTHDRLRRVLTNRPADGSIELLHGAEPDSALHIAIPANAGPADEGALDEVGRAMEFLTFTDVRAEADNKGEAVGEAALTYTDGLGVTVRGRRDAENIWITLSASGDDEAARLNARWRGWAYQVGAWKEKAFFPRLSELVRAPEPAPQPAPAVPTAPR</sequence>
<evidence type="ECO:0000313" key="3">
    <source>
        <dbReference type="Proteomes" id="UP000249688"/>
    </source>
</evidence>
<gene>
    <name evidence="2" type="ORF">C8P66_10316</name>
</gene>
<dbReference type="EMBL" id="QKYU01000003">
    <property type="protein sequence ID" value="PZW48991.1"/>
    <property type="molecule type" value="Genomic_DNA"/>
</dbReference>
<dbReference type="RefSeq" id="WP_111396907.1">
    <property type="nucleotide sequence ID" value="NZ_QKYU01000003.1"/>
</dbReference>
<protein>
    <submittedName>
        <fullName evidence="2">Uncharacterized protein DUF4340</fullName>
    </submittedName>
</protein>
<dbReference type="OrthoDB" id="7359157at2"/>
<dbReference type="Pfam" id="PF14238">
    <property type="entry name" value="DUF4340"/>
    <property type="match status" value="1"/>
</dbReference>
<accession>A0A2W7JBD8</accession>
<evidence type="ECO:0000259" key="1">
    <source>
        <dbReference type="Pfam" id="PF14238"/>
    </source>
</evidence>
<comment type="caution">
    <text evidence="2">The sequence shown here is derived from an EMBL/GenBank/DDBJ whole genome shotgun (WGS) entry which is preliminary data.</text>
</comment>
<keyword evidence="3" id="KW-1185">Reference proteome</keyword>